<dbReference type="InterPro" id="IPR036249">
    <property type="entry name" value="Thioredoxin-like_sf"/>
</dbReference>
<dbReference type="SUPFAM" id="SSF52833">
    <property type="entry name" value="Thioredoxin-like"/>
    <property type="match status" value="2"/>
</dbReference>
<feature type="domain" description="Thioredoxin" evidence="9">
    <location>
        <begin position="13"/>
        <end position="147"/>
    </location>
</feature>
<accession>A0ABY0HJU5</accession>
<evidence type="ECO:0000256" key="6">
    <source>
        <dbReference type="ARBA" id="ARBA00023284"/>
    </source>
</evidence>
<keyword evidence="11" id="KW-1185">Reference proteome</keyword>
<dbReference type="Proteomes" id="UP000294003">
    <property type="component" value="Unassembled WGS sequence"/>
</dbReference>
<dbReference type="InterPro" id="IPR013766">
    <property type="entry name" value="Thioredoxin_domain"/>
</dbReference>
<dbReference type="PROSITE" id="PS51352">
    <property type="entry name" value="THIOREDOXIN_2"/>
    <property type="match status" value="1"/>
</dbReference>
<feature type="chain" id="PRO_5045345143" description="protein disulfide-isomerase" evidence="8">
    <location>
        <begin position="25"/>
        <end position="483"/>
    </location>
</feature>
<name>A0ABY0HJU5_9PEZI</name>
<keyword evidence="5" id="KW-0413">Isomerase</keyword>
<dbReference type="InterPro" id="IPR017937">
    <property type="entry name" value="Thioredoxin_CS"/>
</dbReference>
<keyword evidence="4" id="KW-1015">Disulfide bond</keyword>
<comment type="subcellular location">
    <subcellularLocation>
        <location evidence="2">Endoplasmic reticulum lumen</location>
    </subcellularLocation>
</comment>
<dbReference type="CDD" id="cd03002">
    <property type="entry name" value="PDI_a_MPD1_like"/>
    <property type="match status" value="1"/>
</dbReference>
<evidence type="ECO:0000256" key="8">
    <source>
        <dbReference type="SAM" id="SignalP"/>
    </source>
</evidence>
<feature type="region of interest" description="Disordered" evidence="7">
    <location>
        <begin position="456"/>
        <end position="483"/>
    </location>
</feature>
<keyword evidence="6" id="KW-0676">Redox-active center</keyword>
<dbReference type="PRINTS" id="PR00421">
    <property type="entry name" value="THIOREDOXIN"/>
</dbReference>
<dbReference type="Gene3D" id="3.40.30.10">
    <property type="entry name" value="Glutaredoxin"/>
    <property type="match status" value="2"/>
</dbReference>
<evidence type="ECO:0000256" key="7">
    <source>
        <dbReference type="SAM" id="MobiDB-lite"/>
    </source>
</evidence>
<evidence type="ECO:0000256" key="3">
    <source>
        <dbReference type="ARBA" id="ARBA00012723"/>
    </source>
</evidence>
<proteinExistence type="predicted"/>
<evidence type="ECO:0000313" key="10">
    <source>
        <dbReference type="EMBL" id="RYO95157.1"/>
    </source>
</evidence>
<evidence type="ECO:0000256" key="1">
    <source>
        <dbReference type="ARBA" id="ARBA00001182"/>
    </source>
</evidence>
<organism evidence="10 11">
    <name type="scientific">Monosporascus cannonballus</name>
    <dbReference type="NCBI Taxonomy" id="155416"/>
    <lineage>
        <taxon>Eukaryota</taxon>
        <taxon>Fungi</taxon>
        <taxon>Dikarya</taxon>
        <taxon>Ascomycota</taxon>
        <taxon>Pezizomycotina</taxon>
        <taxon>Sordariomycetes</taxon>
        <taxon>Xylariomycetidae</taxon>
        <taxon>Xylariales</taxon>
        <taxon>Xylariales incertae sedis</taxon>
        <taxon>Monosporascus</taxon>
    </lineage>
</organism>
<dbReference type="PANTHER" id="PTHR45815">
    <property type="entry name" value="PROTEIN DISULFIDE-ISOMERASE A6"/>
    <property type="match status" value="1"/>
</dbReference>
<evidence type="ECO:0000256" key="4">
    <source>
        <dbReference type="ARBA" id="ARBA00023157"/>
    </source>
</evidence>
<comment type="catalytic activity">
    <reaction evidence="1">
        <text>Catalyzes the rearrangement of -S-S- bonds in proteins.</text>
        <dbReference type="EC" id="5.3.4.1"/>
    </reaction>
</comment>
<dbReference type="InterPro" id="IPR057305">
    <property type="entry name" value="Thioredox_PDIA6_C"/>
</dbReference>
<comment type="caution">
    <text evidence="10">The sequence shown here is derived from an EMBL/GenBank/DDBJ whole genome shotgun (WGS) entry which is preliminary data.</text>
</comment>
<dbReference type="PANTHER" id="PTHR45815:SF3">
    <property type="entry name" value="PROTEIN DISULFIDE-ISOMERASE A6"/>
    <property type="match status" value="1"/>
</dbReference>
<dbReference type="Pfam" id="PF00085">
    <property type="entry name" value="Thioredoxin"/>
    <property type="match status" value="1"/>
</dbReference>
<feature type="compositionally biased region" description="Low complexity" evidence="7">
    <location>
        <begin position="280"/>
        <end position="290"/>
    </location>
</feature>
<protein>
    <recommendedName>
        <fullName evidence="3">protein disulfide-isomerase</fullName>
        <ecNumber evidence="3">5.3.4.1</ecNumber>
    </recommendedName>
</protein>
<evidence type="ECO:0000256" key="5">
    <source>
        <dbReference type="ARBA" id="ARBA00023235"/>
    </source>
</evidence>
<evidence type="ECO:0000313" key="11">
    <source>
        <dbReference type="Proteomes" id="UP000294003"/>
    </source>
</evidence>
<feature type="compositionally biased region" description="Basic and acidic residues" evidence="7">
    <location>
        <begin position="259"/>
        <end position="279"/>
    </location>
</feature>
<dbReference type="PROSITE" id="PS00194">
    <property type="entry name" value="THIOREDOXIN_1"/>
    <property type="match status" value="1"/>
</dbReference>
<evidence type="ECO:0000256" key="2">
    <source>
        <dbReference type="ARBA" id="ARBA00004319"/>
    </source>
</evidence>
<feature type="region of interest" description="Disordered" evidence="7">
    <location>
        <begin position="246"/>
        <end position="293"/>
    </location>
</feature>
<sequence>MHAFHPTIAVTAMALLSALPTASAAGLYTKNSPVLQVDAKSYDRLISKSNYTSVVEFYAPWCGHCQNLKPAYEKAAKNLEGLAKVAAVNCDDDDNKQLCGMMGVKGFPTLKTVRPGKKPGSKPIVEDYQGQRTAKAIVDAVVDKINNHVKRVTDKDIDQFIETEPEKPKAILFTEKGTTSALLRSIAIDFLDVISIAQVRNKEPKANEKFNVNSYPTLVLIPGGGKENIVYDGDMKKDALVKFLSQAGEPNPDPVLAKSKGDKKAEKKDKKSSEQKESSDSAAESAESADVPPTVNKPIIAEAALPIPAITQAGKLAKECLNKKSKSCVLAFVPSAHGEAAEKALHGLSEIAFKYAQGRHHLFPFYEVHTDSDEPASLLKRLDVSGEVVIVALNGKKGWWRQYEGDFSRESIESWIDAIRLNEGIKKKLPEGVISEAPVEEETVKVKVEETAEIKIEPDTETETLTRGAKPAPEATAAEHDEL</sequence>
<keyword evidence="8" id="KW-0732">Signal</keyword>
<dbReference type="Pfam" id="PF24541">
    <property type="entry name" value="Thioredox_PDIA6_C"/>
    <property type="match status" value="1"/>
</dbReference>
<reference evidence="10 11" key="1">
    <citation type="submission" date="2018-06" db="EMBL/GenBank/DDBJ databases">
        <title>Complete Genomes of Monosporascus.</title>
        <authorList>
            <person name="Robinson A.J."/>
            <person name="Natvig D.O."/>
        </authorList>
    </citation>
    <scope>NUCLEOTIDE SEQUENCE [LARGE SCALE GENOMIC DNA]</scope>
    <source>
        <strain evidence="10 11">CBS 609.92</strain>
    </source>
</reference>
<dbReference type="EMBL" id="QJNS01000004">
    <property type="protein sequence ID" value="RYO95157.1"/>
    <property type="molecule type" value="Genomic_DNA"/>
</dbReference>
<dbReference type="EC" id="5.3.4.1" evidence="3"/>
<gene>
    <name evidence="10" type="ORF">DL762_000189</name>
</gene>
<feature type="signal peptide" evidence="8">
    <location>
        <begin position="1"/>
        <end position="24"/>
    </location>
</feature>
<evidence type="ECO:0000259" key="9">
    <source>
        <dbReference type="PROSITE" id="PS51352"/>
    </source>
</evidence>